<keyword evidence="1" id="KW-0732">Signal</keyword>
<dbReference type="KEGG" id="afla:FHG64_17905"/>
<dbReference type="Pfam" id="PF09697">
    <property type="entry name" value="Porph_ging"/>
    <property type="match status" value="1"/>
</dbReference>
<gene>
    <name evidence="2" type="ORF">FHG64_17905</name>
</gene>
<dbReference type="RefSeq" id="WP_139067670.1">
    <property type="nucleotide sequence ID" value="NZ_CP040812.1"/>
</dbReference>
<dbReference type="InterPro" id="IPR005901">
    <property type="entry name" value="GLPGLI"/>
</dbReference>
<reference evidence="2 3" key="1">
    <citation type="submission" date="2019-06" db="EMBL/GenBank/DDBJ databases">
        <title>Complete genome sequence of Antarcticibacterium flavum KCTC 52984T from an Antarctic marine sediment.</title>
        <authorList>
            <person name="Lee Y.M."/>
            <person name="Shin S.C."/>
        </authorList>
    </citation>
    <scope>NUCLEOTIDE SEQUENCE [LARGE SCALE GENOMIC DNA]</scope>
    <source>
        <strain evidence="2 3">KCTC 52984</strain>
    </source>
</reference>
<name>A0A5B7X7Q2_9FLAO</name>
<dbReference type="NCBIfam" id="TIGR01200">
    <property type="entry name" value="GLPGLI"/>
    <property type="match status" value="1"/>
</dbReference>
<dbReference type="AlphaFoldDB" id="A0A5B7X7Q2"/>
<dbReference type="EMBL" id="CP040812">
    <property type="protein sequence ID" value="QCY71120.1"/>
    <property type="molecule type" value="Genomic_DNA"/>
</dbReference>
<dbReference type="Proteomes" id="UP000309016">
    <property type="component" value="Chromosome"/>
</dbReference>
<organism evidence="2 3">
    <name type="scientific">Antarcticibacterium flavum</name>
    <dbReference type="NCBI Taxonomy" id="2058175"/>
    <lineage>
        <taxon>Bacteria</taxon>
        <taxon>Pseudomonadati</taxon>
        <taxon>Bacteroidota</taxon>
        <taxon>Flavobacteriia</taxon>
        <taxon>Flavobacteriales</taxon>
        <taxon>Flavobacteriaceae</taxon>
        <taxon>Antarcticibacterium</taxon>
    </lineage>
</organism>
<evidence type="ECO:0000313" key="2">
    <source>
        <dbReference type="EMBL" id="QCY71120.1"/>
    </source>
</evidence>
<proteinExistence type="predicted"/>
<dbReference type="OrthoDB" id="1440774at2"/>
<evidence type="ECO:0000256" key="1">
    <source>
        <dbReference type="SAM" id="SignalP"/>
    </source>
</evidence>
<keyword evidence="3" id="KW-1185">Reference proteome</keyword>
<protein>
    <submittedName>
        <fullName evidence="2">GLPGLI family protein</fullName>
    </submittedName>
</protein>
<feature type="chain" id="PRO_5023024740" evidence="1">
    <location>
        <begin position="20"/>
        <end position="262"/>
    </location>
</feature>
<feature type="signal peptide" evidence="1">
    <location>
        <begin position="1"/>
        <end position="19"/>
    </location>
</feature>
<accession>A0A5B7X7Q2</accession>
<evidence type="ECO:0000313" key="3">
    <source>
        <dbReference type="Proteomes" id="UP000309016"/>
    </source>
</evidence>
<sequence>MYKNRLSLILLIIFQTAFSQNSVTNAFKYKATYELTSQIDSTNPGSIERETMVLYIGDRISRFSSRDRLEGDEVLKKQQKDPNAFTGNNQGSSKRSLGYYIYKGIPEGKLSFTQKIVLDNYQYVEDLKQFEWEILPETKEITGYKVQKATTRFAGRDYIAWFTPEIPISDGPYKFNGLPGLILEIQDTRGHYSFILENFEILKERALLEFDPRDYIQTSRKNFLRVLEKFNRDPETALEQVGSPLLLGPDKKKKWRESIRRN</sequence>